<dbReference type="SMART" id="SM00382">
    <property type="entry name" value="AAA"/>
    <property type="match status" value="1"/>
</dbReference>
<protein>
    <submittedName>
        <fullName evidence="2">ATP-binding protein</fullName>
    </submittedName>
</protein>
<name>A0AAU8JKB5_9CYAN</name>
<dbReference type="Pfam" id="PF00931">
    <property type="entry name" value="NB-ARC"/>
    <property type="match status" value="1"/>
</dbReference>
<keyword evidence="2" id="KW-0067">ATP-binding</keyword>
<dbReference type="InterPro" id="IPR044974">
    <property type="entry name" value="Disease_R_plants"/>
</dbReference>
<proteinExistence type="predicted"/>
<dbReference type="GO" id="GO:0043531">
    <property type="term" value="F:ADP binding"/>
    <property type="evidence" value="ECO:0007669"/>
    <property type="project" value="InterPro"/>
</dbReference>
<dbReference type="PANTHER" id="PTHR23155">
    <property type="entry name" value="DISEASE RESISTANCE PROTEIN RP"/>
    <property type="match status" value="1"/>
</dbReference>
<gene>
    <name evidence="2" type="ORF">ABWT76_002160</name>
</gene>
<feature type="domain" description="AAA+ ATPase" evidence="1">
    <location>
        <begin position="156"/>
        <end position="300"/>
    </location>
</feature>
<accession>A0AAU8JKB5</accession>
<organism evidence="2">
    <name type="scientific">Planktothricoides raciborskii GIHE-MW2</name>
    <dbReference type="NCBI Taxonomy" id="2792601"/>
    <lineage>
        <taxon>Bacteria</taxon>
        <taxon>Bacillati</taxon>
        <taxon>Cyanobacteriota</taxon>
        <taxon>Cyanophyceae</taxon>
        <taxon>Oscillatoriophycideae</taxon>
        <taxon>Oscillatoriales</taxon>
        <taxon>Oscillatoriaceae</taxon>
        <taxon>Planktothricoides</taxon>
    </lineage>
</organism>
<dbReference type="Pfam" id="PF26355">
    <property type="entry name" value="HTH_VMAP-M9"/>
    <property type="match status" value="1"/>
</dbReference>
<dbReference type="GO" id="GO:0006952">
    <property type="term" value="P:defense response"/>
    <property type="evidence" value="ECO:0007669"/>
    <property type="project" value="InterPro"/>
</dbReference>
<dbReference type="PANTHER" id="PTHR23155:SF1205">
    <property type="entry name" value="DISEASE RESISTANCE PROTEIN RPM1"/>
    <property type="match status" value="1"/>
</dbReference>
<dbReference type="AlphaFoldDB" id="A0AAU8JKB5"/>
<dbReference type="PRINTS" id="PR00364">
    <property type="entry name" value="DISEASERSIST"/>
</dbReference>
<dbReference type="SUPFAM" id="SSF52540">
    <property type="entry name" value="P-loop containing nucleoside triphosphate hydrolases"/>
    <property type="match status" value="1"/>
</dbReference>
<dbReference type="InterPro" id="IPR002182">
    <property type="entry name" value="NB-ARC"/>
</dbReference>
<keyword evidence="2" id="KW-0547">Nucleotide-binding</keyword>
<evidence type="ECO:0000313" key="2">
    <source>
        <dbReference type="EMBL" id="XCM39254.1"/>
    </source>
</evidence>
<dbReference type="EMBL" id="CP159837">
    <property type="protein sequence ID" value="XCM39254.1"/>
    <property type="molecule type" value="Genomic_DNA"/>
</dbReference>
<dbReference type="InterPro" id="IPR027417">
    <property type="entry name" value="P-loop_NTPase"/>
</dbReference>
<dbReference type="GO" id="GO:0005524">
    <property type="term" value="F:ATP binding"/>
    <property type="evidence" value="ECO:0007669"/>
    <property type="project" value="UniProtKB-KW"/>
</dbReference>
<dbReference type="RefSeq" id="WP_354636080.1">
    <property type="nucleotide sequence ID" value="NZ_CP159837.1"/>
</dbReference>
<sequence>MDITDVLNLAEALIFMKTGKHLDHLQKAVLQGTFEGKTYTEIAAETYQSEGHVRNTGSELWKVLSAELKEEINKSNFRAVIEKVEFKNFSADNVGHVTVNNLNFCRESKLATTGNQQPEKKTPKQHLNLGDAPEITAFYGRKEELATLQNWILEKNSRLIAILGLRGIGKTTLALQLLEQIKPEFDYIIYRSLRFSPTPETTLSNLLEIFSPSDIPNNIETQICQLLEYLRQYRCLIVLDDVQMLFTAQKLAGHYKIGGENYQRFFKLMAEVSHNSCLILIGSEKPREIANYEKENKYCRSLVLSGLGIEAEEILRQQNLSDESSWESLIEIYQGNPHWLKLTATLIHELCGGRVADFLQFEMPIISDSLAELLDDALERLTEAEKSTIYHISQAAEPVSLGQIFQEIQMSSTDLFNVMHSLKRRFLVEDIPQDKINFFTVNPVFKAYGKKDG</sequence>
<dbReference type="InterPro" id="IPR058651">
    <property type="entry name" value="HTH_VMAP-M9"/>
</dbReference>
<dbReference type="InterPro" id="IPR003593">
    <property type="entry name" value="AAA+_ATPase"/>
</dbReference>
<reference evidence="2" key="1">
    <citation type="submission" date="2024-07" db="EMBL/GenBank/DDBJ databases">
        <authorList>
            <person name="Kim Y.J."/>
            <person name="Jeong J.Y."/>
        </authorList>
    </citation>
    <scope>NUCLEOTIDE SEQUENCE</scope>
    <source>
        <strain evidence="2">GIHE-MW2</strain>
    </source>
</reference>
<evidence type="ECO:0000259" key="1">
    <source>
        <dbReference type="SMART" id="SM00382"/>
    </source>
</evidence>
<dbReference type="Gene3D" id="3.40.50.300">
    <property type="entry name" value="P-loop containing nucleotide triphosphate hydrolases"/>
    <property type="match status" value="1"/>
</dbReference>